<feature type="compositionally biased region" description="Polar residues" evidence="1">
    <location>
        <begin position="457"/>
        <end position="485"/>
    </location>
</feature>
<protein>
    <submittedName>
        <fullName evidence="2">Uncharacterized protein</fullName>
    </submittedName>
</protein>
<evidence type="ECO:0000313" key="3">
    <source>
        <dbReference type="Proteomes" id="UP000077755"/>
    </source>
</evidence>
<organism evidence="2 3">
    <name type="scientific">Daucus carota subsp. sativus</name>
    <name type="common">Carrot</name>
    <dbReference type="NCBI Taxonomy" id="79200"/>
    <lineage>
        <taxon>Eukaryota</taxon>
        <taxon>Viridiplantae</taxon>
        <taxon>Streptophyta</taxon>
        <taxon>Embryophyta</taxon>
        <taxon>Tracheophyta</taxon>
        <taxon>Spermatophyta</taxon>
        <taxon>Magnoliopsida</taxon>
        <taxon>eudicotyledons</taxon>
        <taxon>Gunneridae</taxon>
        <taxon>Pentapetalae</taxon>
        <taxon>asterids</taxon>
        <taxon>campanulids</taxon>
        <taxon>Apiales</taxon>
        <taxon>Apiaceae</taxon>
        <taxon>Apioideae</taxon>
        <taxon>Scandiceae</taxon>
        <taxon>Daucinae</taxon>
        <taxon>Daucus</taxon>
        <taxon>Daucus sect. Daucus</taxon>
    </lineage>
</organism>
<evidence type="ECO:0000256" key="1">
    <source>
        <dbReference type="SAM" id="MobiDB-lite"/>
    </source>
</evidence>
<dbReference type="AlphaFoldDB" id="A0AAF0WUB6"/>
<keyword evidence="3" id="KW-1185">Reference proteome</keyword>
<name>A0AAF0WUB6_DAUCS</name>
<dbReference type="PANTHER" id="PTHR33443:SF30">
    <property type="entry name" value="SARCOSINE DEHYDROGENASE-2C PROTEIN"/>
    <property type="match status" value="1"/>
</dbReference>
<accession>A0AAF0WUB6</accession>
<dbReference type="InterPro" id="IPR053234">
    <property type="entry name" value="RPM1_Interactor"/>
</dbReference>
<reference evidence="2" key="1">
    <citation type="journal article" date="2016" name="Nat. Genet.">
        <title>A high-quality carrot genome assembly provides new insights into carotenoid accumulation and asterid genome evolution.</title>
        <authorList>
            <person name="Iorizzo M."/>
            <person name="Ellison S."/>
            <person name="Senalik D."/>
            <person name="Zeng P."/>
            <person name="Satapoomin P."/>
            <person name="Huang J."/>
            <person name="Bowman M."/>
            <person name="Iovene M."/>
            <person name="Sanseverino W."/>
            <person name="Cavagnaro P."/>
            <person name="Yildiz M."/>
            <person name="Macko-Podgorni A."/>
            <person name="Moranska E."/>
            <person name="Grzebelus E."/>
            <person name="Grzebelus D."/>
            <person name="Ashrafi H."/>
            <person name="Zheng Z."/>
            <person name="Cheng S."/>
            <person name="Spooner D."/>
            <person name="Van Deynze A."/>
            <person name="Simon P."/>
        </authorList>
    </citation>
    <scope>NUCLEOTIDE SEQUENCE</scope>
    <source>
        <tissue evidence="2">Leaf</tissue>
    </source>
</reference>
<gene>
    <name evidence="2" type="ORF">DCAR_0314293</name>
</gene>
<dbReference type="EMBL" id="CP093345">
    <property type="protein sequence ID" value="WOG94991.1"/>
    <property type="molecule type" value="Genomic_DNA"/>
</dbReference>
<dbReference type="Proteomes" id="UP000077755">
    <property type="component" value="Chromosome 3"/>
</dbReference>
<reference evidence="2" key="2">
    <citation type="submission" date="2022-03" db="EMBL/GenBank/DDBJ databases">
        <title>Draft title - Genomic analysis of global carrot germplasm unveils the trajectory of domestication and the origin of high carotenoid orange carrot.</title>
        <authorList>
            <person name="Iorizzo M."/>
            <person name="Ellison S."/>
            <person name="Senalik D."/>
            <person name="Macko-Podgorni A."/>
            <person name="Grzebelus D."/>
            <person name="Bostan H."/>
            <person name="Rolling W."/>
            <person name="Curaba J."/>
            <person name="Simon P."/>
        </authorList>
    </citation>
    <scope>NUCLEOTIDE SEQUENCE</scope>
    <source>
        <tissue evidence="2">Leaf</tissue>
    </source>
</reference>
<feature type="compositionally biased region" description="Polar residues" evidence="1">
    <location>
        <begin position="287"/>
        <end position="299"/>
    </location>
</feature>
<evidence type="ECO:0000313" key="2">
    <source>
        <dbReference type="EMBL" id="WOG94991.1"/>
    </source>
</evidence>
<proteinExistence type="predicted"/>
<sequence>MDESAMFGLNGDNDDMGWGKNLGVVDNGGEVDDGKWLQEICDTLERKCDEYNQSFLVSSEVKGSGEDDDDDCVILDGDPDKVGVESENVAVGGDSDELVVVGETGQVACRDYPHPRDLCAKLPFTSTPHEQYCNQCHCYVCDAPAPCLKWGTGISVSDHCHATGKVEFWNQQRKSLKISRQSTVFVPKVQCTSMSTQPIQTNQTTALGPQTPYNIPPAQGPMSAPNPSIQYQTLQTQVLRPALNTYMQYQAFQAQMARPGRTEAMNMTTIRGQSSAVPRTNLQPDLASLQSRNTGNNLARNRRHNVGSSGPRVNVTPAAMFKRSGTPGVASASNQRTGHLINGRGSTLYTRLPNAVLAPDNCNNVISAQANGNSSMCGPSLQQYMHQRPNIMAFQSQLQSRLFSQSTVATNQVFTQPLFSDLSNRSTVFLYSTTQPQIPSQKENVGSMSSRPGLPQPQVSLQPDLPNSSANTVPSQPPVSYQTSHASNYQQNIIQQQNQINNFGDTGFSEIALNWLTNTTIPSSQQSQEQNSQLPASGSFDEFDCFFSGSSAFDLIRDPWTLNGEESARISSESATATVDVGTLFG</sequence>
<feature type="region of interest" description="Disordered" evidence="1">
    <location>
        <begin position="287"/>
        <end position="342"/>
    </location>
</feature>
<feature type="compositionally biased region" description="Polar residues" evidence="1">
    <location>
        <begin position="433"/>
        <end position="450"/>
    </location>
</feature>
<dbReference type="PANTHER" id="PTHR33443">
    <property type="entry name" value="ZGC:112980"/>
    <property type="match status" value="1"/>
</dbReference>
<feature type="region of interest" description="Disordered" evidence="1">
    <location>
        <begin position="433"/>
        <end position="485"/>
    </location>
</feature>